<feature type="DNA-binding region" description="H-T-H motif" evidence="4">
    <location>
        <begin position="29"/>
        <end position="48"/>
    </location>
</feature>
<keyword evidence="3" id="KW-0804">Transcription</keyword>
<dbReference type="Gene3D" id="1.10.357.10">
    <property type="entry name" value="Tetracycline Repressor, domain 2"/>
    <property type="match status" value="1"/>
</dbReference>
<accession>A0A0N7LYU0</accession>
<dbReference type="PANTHER" id="PTHR30055">
    <property type="entry name" value="HTH-TYPE TRANSCRIPTIONAL REGULATOR RUTR"/>
    <property type="match status" value="1"/>
</dbReference>
<evidence type="ECO:0000259" key="5">
    <source>
        <dbReference type="PROSITE" id="PS50977"/>
    </source>
</evidence>
<dbReference type="InterPro" id="IPR009057">
    <property type="entry name" value="Homeodomain-like_sf"/>
</dbReference>
<dbReference type="STRING" id="441103.TRN7648_00628"/>
<dbReference type="AlphaFoldDB" id="A0A0N7LYU0"/>
<organism evidence="6 7">
    <name type="scientific">Tropicibacter naphthalenivorans</name>
    <dbReference type="NCBI Taxonomy" id="441103"/>
    <lineage>
        <taxon>Bacteria</taxon>
        <taxon>Pseudomonadati</taxon>
        <taxon>Pseudomonadota</taxon>
        <taxon>Alphaproteobacteria</taxon>
        <taxon>Rhodobacterales</taxon>
        <taxon>Roseobacteraceae</taxon>
        <taxon>Tropicibacter</taxon>
    </lineage>
</organism>
<gene>
    <name evidence="6" type="ORF">TRN7648_00628</name>
</gene>
<evidence type="ECO:0000256" key="3">
    <source>
        <dbReference type="ARBA" id="ARBA00023163"/>
    </source>
</evidence>
<dbReference type="OrthoDB" id="9805134at2"/>
<dbReference type="GO" id="GO:0000976">
    <property type="term" value="F:transcription cis-regulatory region binding"/>
    <property type="evidence" value="ECO:0007669"/>
    <property type="project" value="TreeGrafter"/>
</dbReference>
<keyword evidence="1" id="KW-0805">Transcription regulation</keyword>
<dbReference type="RefSeq" id="WP_083499741.1">
    <property type="nucleotide sequence ID" value="NZ_CYSE01000001.1"/>
</dbReference>
<protein>
    <submittedName>
        <fullName evidence="6">DNA-binding transcriptional repressor AcrR</fullName>
    </submittedName>
</protein>
<dbReference type="PANTHER" id="PTHR30055:SF234">
    <property type="entry name" value="HTH-TYPE TRANSCRIPTIONAL REGULATOR BETI"/>
    <property type="match status" value="1"/>
</dbReference>
<dbReference type="InterPro" id="IPR050109">
    <property type="entry name" value="HTH-type_TetR-like_transc_reg"/>
</dbReference>
<dbReference type="SUPFAM" id="SSF46689">
    <property type="entry name" value="Homeodomain-like"/>
    <property type="match status" value="1"/>
</dbReference>
<keyword evidence="7" id="KW-1185">Reference proteome</keyword>
<dbReference type="EMBL" id="CYSE01000001">
    <property type="protein sequence ID" value="CUH75801.1"/>
    <property type="molecule type" value="Genomic_DNA"/>
</dbReference>
<reference evidence="6 7" key="1">
    <citation type="submission" date="2015-09" db="EMBL/GenBank/DDBJ databases">
        <authorList>
            <consortium name="Swine Surveillance"/>
        </authorList>
    </citation>
    <scope>NUCLEOTIDE SEQUENCE [LARGE SCALE GENOMIC DNA]</scope>
    <source>
        <strain evidence="6 7">CECT 7648</strain>
    </source>
</reference>
<dbReference type="Proteomes" id="UP000054935">
    <property type="component" value="Unassembled WGS sequence"/>
</dbReference>
<evidence type="ECO:0000313" key="7">
    <source>
        <dbReference type="Proteomes" id="UP000054935"/>
    </source>
</evidence>
<proteinExistence type="predicted"/>
<feature type="domain" description="HTH tetR-type" evidence="5">
    <location>
        <begin position="6"/>
        <end position="66"/>
    </location>
</feature>
<evidence type="ECO:0000256" key="2">
    <source>
        <dbReference type="ARBA" id="ARBA00023125"/>
    </source>
</evidence>
<sequence>MSSDEQTTKTKILIAARDLLEGGPSRKIRMSDIAKAAGISRQALYLHYANRAELLVAVTSWVDSQSLTLATAPDGAKTGRARLMQLIIACGNAIPQTYGVGKALLDMIDSDAEACAAWEARSATLRAQSEQAIEALARDGDLHETLTIKRATDLLGALLSLRTWEHLRLDCGWTQAEYITHIQDLARRSLLSG</sequence>
<dbReference type="InterPro" id="IPR001647">
    <property type="entry name" value="HTH_TetR"/>
</dbReference>
<dbReference type="PROSITE" id="PS50977">
    <property type="entry name" value="HTH_TETR_2"/>
    <property type="match status" value="1"/>
</dbReference>
<evidence type="ECO:0000313" key="6">
    <source>
        <dbReference type="EMBL" id="CUH75801.1"/>
    </source>
</evidence>
<evidence type="ECO:0000256" key="1">
    <source>
        <dbReference type="ARBA" id="ARBA00023015"/>
    </source>
</evidence>
<keyword evidence="2 4" id="KW-0238">DNA-binding</keyword>
<evidence type="ECO:0000256" key="4">
    <source>
        <dbReference type="PROSITE-ProRule" id="PRU00335"/>
    </source>
</evidence>
<name>A0A0N7LYU0_9RHOB</name>
<dbReference type="Pfam" id="PF00440">
    <property type="entry name" value="TetR_N"/>
    <property type="match status" value="1"/>
</dbReference>
<dbReference type="GO" id="GO:0003700">
    <property type="term" value="F:DNA-binding transcription factor activity"/>
    <property type="evidence" value="ECO:0007669"/>
    <property type="project" value="TreeGrafter"/>
</dbReference>